<feature type="compositionally biased region" description="Pro residues" evidence="1">
    <location>
        <begin position="32"/>
        <end position="50"/>
    </location>
</feature>
<reference evidence="2 3" key="1">
    <citation type="submission" date="2018-02" db="EMBL/GenBank/DDBJ databases">
        <title>The genomes of Aspergillus section Nigri reveals drivers in fungal speciation.</title>
        <authorList>
            <consortium name="DOE Joint Genome Institute"/>
            <person name="Vesth T.C."/>
            <person name="Nybo J."/>
            <person name="Theobald S."/>
            <person name="Brandl J."/>
            <person name="Frisvad J.C."/>
            <person name="Nielsen K.F."/>
            <person name="Lyhne E.K."/>
            <person name="Kogle M.E."/>
            <person name="Kuo A."/>
            <person name="Riley R."/>
            <person name="Clum A."/>
            <person name="Nolan M."/>
            <person name="Lipzen A."/>
            <person name="Salamov A."/>
            <person name="Henrissat B."/>
            <person name="Wiebenga A."/>
            <person name="De vries R.P."/>
            <person name="Grigoriev I.V."/>
            <person name="Mortensen U.H."/>
            <person name="Andersen M.R."/>
            <person name="Baker S.E."/>
        </authorList>
    </citation>
    <scope>NUCLEOTIDE SEQUENCE [LARGE SCALE GENOMIC DNA]</scope>
    <source>
        <strain evidence="2 3">CBS 707.79</strain>
    </source>
</reference>
<feature type="region of interest" description="Disordered" evidence="1">
    <location>
        <begin position="1"/>
        <end position="82"/>
    </location>
</feature>
<feature type="compositionally biased region" description="Polar residues" evidence="1">
    <location>
        <begin position="20"/>
        <end position="30"/>
    </location>
</feature>
<evidence type="ECO:0000313" key="3">
    <source>
        <dbReference type="Proteomes" id="UP000247810"/>
    </source>
</evidence>
<dbReference type="Proteomes" id="UP000247810">
    <property type="component" value="Unassembled WGS sequence"/>
</dbReference>
<evidence type="ECO:0000313" key="2">
    <source>
        <dbReference type="EMBL" id="PYH87870.1"/>
    </source>
</evidence>
<dbReference type="EMBL" id="KZ826159">
    <property type="protein sequence ID" value="PYH87870.1"/>
    <property type="molecule type" value="Genomic_DNA"/>
</dbReference>
<feature type="compositionally biased region" description="Pro residues" evidence="1">
    <location>
        <begin position="1"/>
        <end position="17"/>
    </location>
</feature>
<accession>A0A319CT28</accession>
<protein>
    <submittedName>
        <fullName evidence="2">Uncharacterized protein</fullName>
    </submittedName>
</protein>
<keyword evidence="3" id="KW-1185">Reference proteome</keyword>
<dbReference type="VEuPathDB" id="FungiDB:BO71DRAFT_158467"/>
<gene>
    <name evidence="2" type="ORF">BO71DRAFT_158467</name>
</gene>
<feature type="compositionally biased region" description="Basic and acidic residues" evidence="1">
    <location>
        <begin position="69"/>
        <end position="79"/>
    </location>
</feature>
<name>A0A319CT28_9EURO</name>
<organism evidence="2 3">
    <name type="scientific">Aspergillus ellipticus CBS 707.79</name>
    <dbReference type="NCBI Taxonomy" id="1448320"/>
    <lineage>
        <taxon>Eukaryota</taxon>
        <taxon>Fungi</taxon>
        <taxon>Dikarya</taxon>
        <taxon>Ascomycota</taxon>
        <taxon>Pezizomycotina</taxon>
        <taxon>Eurotiomycetes</taxon>
        <taxon>Eurotiomycetidae</taxon>
        <taxon>Eurotiales</taxon>
        <taxon>Aspergillaceae</taxon>
        <taxon>Aspergillus</taxon>
        <taxon>Aspergillus subgen. Circumdati</taxon>
    </lineage>
</organism>
<dbReference type="AlphaFoldDB" id="A0A319CT28"/>
<sequence>MRQPPTHPPPTSPPTPPSSQSATHGSNLTITPLPPLPPLSSSPLPLPSPPVLVASSPFTLSEPLLGRSTRGDPRRESLRRQPTSDLIICDLLLSLRSNLCELGSRPNCMHRSWDEQSS</sequence>
<proteinExistence type="predicted"/>
<evidence type="ECO:0000256" key="1">
    <source>
        <dbReference type="SAM" id="MobiDB-lite"/>
    </source>
</evidence>